<evidence type="ECO:0000259" key="3">
    <source>
        <dbReference type="PROSITE" id="PS50076"/>
    </source>
</evidence>
<evidence type="ECO:0000256" key="1">
    <source>
        <dbReference type="SAM" id="MobiDB-lite"/>
    </source>
</evidence>
<sequence>MPYEHQTRREIEGNMSDNDPQGLYRALGIQPSANSDEIRTAYRKLAKDTHPDTSQDQNTEKFQKIAAAYEVLGNPLRRAAYDRSAYKAPTQETQTKVIDPICCSRCGQVTAQPRHIVFFRVYSFIFMTTRNPVQGIFCASCAKKEAARSSIITLIAGWWGVPWGPLYSVGSIIGNGFGGQHKRSADEAMIWYNALAFLSHGHMQLSYALAMQSKNALDKEIAKNADELTRLLERSGVDPKQGKLKNPWRTSVLSATTYCLMAFALPGALAAALFVDSQNGSRSTVYGGATTPYVSPPKTAPYQQNVQKAVTTPDVPTCANVPPNGQLLGPNRLSTADGHALEIRNGAGGNAIIKVRTEISGAVVATFFVRSNQTARISGIPDGRYKVQYAFGSALDVSCQRFVELNGADEFPRAETLNTEQTTTEIITQVLSYTLYAVPGGNIRPQSISAQDFERP</sequence>
<dbReference type="InterPro" id="IPR001623">
    <property type="entry name" value="DnaJ_domain"/>
</dbReference>
<evidence type="ECO:0000313" key="5">
    <source>
        <dbReference type="Proteomes" id="UP000316801"/>
    </source>
</evidence>
<dbReference type="PROSITE" id="PS50076">
    <property type="entry name" value="DNAJ_2"/>
    <property type="match status" value="1"/>
</dbReference>
<protein>
    <submittedName>
        <fullName evidence="4">J domain-containing protein</fullName>
    </submittedName>
</protein>
<gene>
    <name evidence="4" type="ORF">FNA46_14430</name>
</gene>
<evidence type="ECO:0000313" key="4">
    <source>
        <dbReference type="EMBL" id="TRL37806.1"/>
    </source>
</evidence>
<keyword evidence="2" id="KW-0472">Membrane</keyword>
<reference evidence="4 5" key="1">
    <citation type="submission" date="2019-07" db="EMBL/GenBank/DDBJ databases">
        <title>Ln-dependent methylotrophs.</title>
        <authorList>
            <person name="Tani A."/>
        </authorList>
    </citation>
    <scope>NUCLEOTIDE SEQUENCE [LARGE SCALE GENOMIC DNA]</scope>
    <source>
        <strain evidence="4 5">SM12</strain>
    </source>
</reference>
<keyword evidence="2" id="KW-0812">Transmembrane</keyword>
<feature type="region of interest" description="Disordered" evidence="1">
    <location>
        <begin position="1"/>
        <end position="21"/>
    </location>
</feature>
<dbReference type="PANTHER" id="PTHR44240:SF10">
    <property type="entry name" value="J DOMAIN-CONTAINING PROTEIN"/>
    <property type="match status" value="1"/>
</dbReference>
<dbReference type="Proteomes" id="UP000316801">
    <property type="component" value="Unassembled WGS sequence"/>
</dbReference>
<keyword evidence="5" id="KW-1185">Reference proteome</keyword>
<dbReference type="EMBL" id="VJMG01000038">
    <property type="protein sequence ID" value="TRL37806.1"/>
    <property type="molecule type" value="Genomic_DNA"/>
</dbReference>
<evidence type="ECO:0000256" key="2">
    <source>
        <dbReference type="SAM" id="Phobius"/>
    </source>
</evidence>
<dbReference type="InterPro" id="IPR052276">
    <property type="entry name" value="Diphthamide-biosynth_chaperone"/>
</dbReference>
<feature type="transmembrane region" description="Helical" evidence="2">
    <location>
        <begin position="252"/>
        <end position="275"/>
    </location>
</feature>
<accession>A0A549T7I0</accession>
<organism evidence="4 5">
    <name type="scientific">Rhizobium straminoryzae</name>
    <dbReference type="NCBI Taxonomy" id="1387186"/>
    <lineage>
        <taxon>Bacteria</taxon>
        <taxon>Pseudomonadati</taxon>
        <taxon>Pseudomonadota</taxon>
        <taxon>Alphaproteobacteria</taxon>
        <taxon>Hyphomicrobiales</taxon>
        <taxon>Rhizobiaceae</taxon>
        <taxon>Rhizobium/Agrobacterium group</taxon>
        <taxon>Rhizobium</taxon>
    </lineage>
</organism>
<dbReference type="Gene3D" id="1.10.287.110">
    <property type="entry name" value="DnaJ domain"/>
    <property type="match status" value="1"/>
</dbReference>
<dbReference type="CDD" id="cd06257">
    <property type="entry name" value="DnaJ"/>
    <property type="match status" value="1"/>
</dbReference>
<dbReference type="AlphaFoldDB" id="A0A549T7I0"/>
<keyword evidence="2" id="KW-1133">Transmembrane helix</keyword>
<dbReference type="PROSITE" id="PS00636">
    <property type="entry name" value="DNAJ_1"/>
    <property type="match status" value="1"/>
</dbReference>
<dbReference type="PRINTS" id="PR00625">
    <property type="entry name" value="JDOMAIN"/>
</dbReference>
<comment type="caution">
    <text evidence="4">The sequence shown here is derived from an EMBL/GenBank/DDBJ whole genome shotgun (WGS) entry which is preliminary data.</text>
</comment>
<dbReference type="Pfam" id="PF00226">
    <property type="entry name" value="DnaJ"/>
    <property type="match status" value="1"/>
</dbReference>
<feature type="domain" description="J" evidence="3">
    <location>
        <begin position="22"/>
        <end position="85"/>
    </location>
</feature>
<dbReference type="InterPro" id="IPR018253">
    <property type="entry name" value="DnaJ_domain_CS"/>
</dbReference>
<dbReference type="PANTHER" id="PTHR44240">
    <property type="entry name" value="DNAJ DOMAIN (PROKARYOTIC HEAT SHOCK PROTEIN)-RELATED"/>
    <property type="match status" value="1"/>
</dbReference>
<dbReference type="SUPFAM" id="SSF46565">
    <property type="entry name" value="Chaperone J-domain"/>
    <property type="match status" value="1"/>
</dbReference>
<name>A0A549T7I0_9HYPH</name>
<dbReference type="InterPro" id="IPR036869">
    <property type="entry name" value="J_dom_sf"/>
</dbReference>
<proteinExistence type="predicted"/>
<dbReference type="SMART" id="SM00271">
    <property type="entry name" value="DnaJ"/>
    <property type="match status" value="1"/>
</dbReference>
<feature type="compositionally biased region" description="Basic and acidic residues" evidence="1">
    <location>
        <begin position="1"/>
        <end position="12"/>
    </location>
</feature>